<feature type="binding site" evidence="11">
    <location>
        <position position="63"/>
    </location>
    <ligand>
        <name>Mg(2+)</name>
        <dbReference type="ChEBI" id="CHEBI:18420"/>
    </ligand>
</feature>
<evidence type="ECO:0000256" key="4">
    <source>
        <dbReference type="ARBA" id="ARBA00022722"/>
    </source>
</evidence>
<dbReference type="PANTHER" id="PTHR14950">
    <property type="entry name" value="DICER-RELATED"/>
    <property type="match status" value="1"/>
</dbReference>
<comment type="subunit">
    <text evidence="11">Homodimer.</text>
</comment>
<evidence type="ECO:0000256" key="5">
    <source>
        <dbReference type="ARBA" id="ARBA00022723"/>
    </source>
</evidence>
<comment type="subcellular location">
    <subcellularLocation>
        <location evidence="11">Cytoplasm</location>
    </subcellularLocation>
</comment>
<comment type="cofactor">
    <cofactor evidence="11">
        <name>Mg(2+)</name>
        <dbReference type="ChEBI" id="CHEBI:18420"/>
    </cofactor>
</comment>
<dbReference type="PROSITE" id="PS00517">
    <property type="entry name" value="RNASE_3_1"/>
    <property type="match status" value="1"/>
</dbReference>
<protein>
    <recommendedName>
        <fullName evidence="11">Ribonuclease 3</fullName>
        <ecNumber evidence="11">3.1.26.3</ecNumber>
    </recommendedName>
    <alternativeName>
        <fullName evidence="11">Ribonuclease III</fullName>
        <shortName evidence="11">RNase III</shortName>
    </alternativeName>
</protein>
<keyword evidence="8 11" id="KW-0460">Magnesium</keyword>
<keyword evidence="4 11" id="KW-0540">Nuclease</keyword>
<feature type="domain" description="DRBM" evidence="12">
    <location>
        <begin position="174"/>
        <end position="242"/>
    </location>
</feature>
<comment type="catalytic activity">
    <reaction evidence="1 11">
        <text>Endonucleolytic cleavage to 5'-phosphomonoester.</text>
        <dbReference type="EC" id="3.1.26.3"/>
    </reaction>
</comment>
<accession>A0A2M9R3W1</accession>
<evidence type="ECO:0000256" key="1">
    <source>
        <dbReference type="ARBA" id="ARBA00000109"/>
    </source>
</evidence>
<keyword evidence="11" id="KW-0698">rRNA processing</keyword>
<proteinExistence type="inferred from homology"/>
<dbReference type="PROSITE" id="PS50142">
    <property type="entry name" value="RNASE_3_2"/>
    <property type="match status" value="1"/>
</dbReference>
<comment type="function">
    <text evidence="10 11">Digests double-stranded RNA. Involved in the processing of primary rRNA transcript to yield the immediate precursors to the large and small rRNAs (23S and 16S). Processes some mRNAs, and tRNAs when they are encoded in the rRNA operon. Processes pre-crRNA and tracrRNA of type II CRISPR loci if present in the organism.</text>
</comment>
<dbReference type="GO" id="GO:0006364">
    <property type="term" value="P:rRNA processing"/>
    <property type="evidence" value="ECO:0007669"/>
    <property type="project" value="UniProtKB-UniRule"/>
</dbReference>
<dbReference type="InterPro" id="IPR014720">
    <property type="entry name" value="dsRBD_dom"/>
</dbReference>
<evidence type="ECO:0000256" key="10">
    <source>
        <dbReference type="ARBA" id="ARBA00049596"/>
    </source>
</evidence>
<dbReference type="Gene3D" id="1.10.1520.10">
    <property type="entry name" value="Ribonuclease III domain"/>
    <property type="match status" value="1"/>
</dbReference>
<comment type="caution">
    <text evidence="14">The sequence shown here is derived from an EMBL/GenBank/DDBJ whole genome shotgun (WGS) entry which is preliminary data.</text>
</comment>
<dbReference type="OrthoDB" id="9805026at2"/>
<keyword evidence="7 11" id="KW-0378">Hydrolase</keyword>
<evidence type="ECO:0000313" key="15">
    <source>
        <dbReference type="Proteomes" id="UP000231960"/>
    </source>
</evidence>
<evidence type="ECO:0000256" key="7">
    <source>
        <dbReference type="ARBA" id="ARBA00022801"/>
    </source>
</evidence>
<name>A0A2M9R3W1_9FLAO</name>
<evidence type="ECO:0000256" key="6">
    <source>
        <dbReference type="ARBA" id="ARBA00022759"/>
    </source>
</evidence>
<dbReference type="AlphaFoldDB" id="A0A2M9R3W1"/>
<feature type="binding site" evidence="11">
    <location>
        <position position="135"/>
    </location>
    <ligand>
        <name>Mg(2+)</name>
        <dbReference type="ChEBI" id="CHEBI:18420"/>
    </ligand>
</feature>
<dbReference type="NCBIfam" id="TIGR02191">
    <property type="entry name" value="RNaseIII"/>
    <property type="match status" value="1"/>
</dbReference>
<evidence type="ECO:0000256" key="9">
    <source>
        <dbReference type="ARBA" id="ARBA00022884"/>
    </source>
</evidence>
<dbReference type="CDD" id="cd00593">
    <property type="entry name" value="RIBOc"/>
    <property type="match status" value="1"/>
</dbReference>
<evidence type="ECO:0000313" key="14">
    <source>
        <dbReference type="EMBL" id="PJR03548.1"/>
    </source>
</evidence>
<dbReference type="PANTHER" id="PTHR14950:SF37">
    <property type="entry name" value="ENDORIBONUCLEASE DICER"/>
    <property type="match status" value="1"/>
</dbReference>
<dbReference type="Gene3D" id="3.30.160.20">
    <property type="match status" value="1"/>
</dbReference>
<comment type="similarity">
    <text evidence="2">Belongs to the ribonuclease III family.</text>
</comment>
<dbReference type="CDD" id="cd10845">
    <property type="entry name" value="DSRM_RNAse_III_family"/>
    <property type="match status" value="1"/>
</dbReference>
<evidence type="ECO:0000259" key="13">
    <source>
        <dbReference type="PROSITE" id="PS50142"/>
    </source>
</evidence>
<keyword evidence="6 11" id="KW-0255">Endonuclease</keyword>
<feature type="active site" evidence="11">
    <location>
        <position position="135"/>
    </location>
</feature>
<dbReference type="Pfam" id="PF00035">
    <property type="entry name" value="dsrm"/>
    <property type="match status" value="1"/>
</dbReference>
<feature type="domain" description="RNase III" evidence="13">
    <location>
        <begin position="21"/>
        <end position="146"/>
    </location>
</feature>
<sequence>MKWFPNILPKKSRAHKDGIFYEKLSRIVGYKPTRIEIYEEAFTHSSAGKTNGNGHTVNYERLEYLGDAVLGLVAASYLHQNAPNQAEGYLTKMRSKIVSRNNLNKIGKDLNLLSLLKCNVNVKDFGENIYGNIFESLIGAMYTEKGFDFTKKFVYKKLIQPIEPLEDLENKIISYKSIFIEHCQKRKKYFLFDVQEEKSKEENKHFVVKLHYDEKIIAKGRATSKKKAEEQAAKRAYYSLQKSKSSVNKK</sequence>
<dbReference type="SUPFAM" id="SSF69065">
    <property type="entry name" value="RNase III domain-like"/>
    <property type="match status" value="1"/>
</dbReference>
<evidence type="ECO:0000256" key="11">
    <source>
        <dbReference type="HAMAP-Rule" id="MF_00104"/>
    </source>
</evidence>
<dbReference type="Pfam" id="PF14622">
    <property type="entry name" value="Ribonucleas_3_3"/>
    <property type="match status" value="1"/>
</dbReference>
<dbReference type="HAMAP" id="MF_00104">
    <property type="entry name" value="RNase_III"/>
    <property type="match status" value="1"/>
</dbReference>
<keyword evidence="11" id="KW-0963">Cytoplasm</keyword>
<keyword evidence="5 11" id="KW-0479">Metal-binding</keyword>
<dbReference type="SMART" id="SM00535">
    <property type="entry name" value="RIBOc"/>
    <property type="match status" value="1"/>
</dbReference>
<dbReference type="InterPro" id="IPR011907">
    <property type="entry name" value="RNase_III"/>
</dbReference>
<evidence type="ECO:0000259" key="12">
    <source>
        <dbReference type="PROSITE" id="PS50137"/>
    </source>
</evidence>
<keyword evidence="3 11" id="KW-0507">mRNA processing</keyword>
<dbReference type="SUPFAM" id="SSF54768">
    <property type="entry name" value="dsRNA-binding domain-like"/>
    <property type="match status" value="1"/>
</dbReference>
<dbReference type="InterPro" id="IPR000999">
    <property type="entry name" value="RNase_III_dom"/>
</dbReference>
<feature type="active site" evidence="11">
    <location>
        <position position="67"/>
    </location>
</feature>
<keyword evidence="15" id="KW-1185">Reference proteome</keyword>
<dbReference type="Proteomes" id="UP000231960">
    <property type="component" value="Unassembled WGS sequence"/>
</dbReference>
<dbReference type="GO" id="GO:0008033">
    <property type="term" value="P:tRNA processing"/>
    <property type="evidence" value="ECO:0007669"/>
    <property type="project" value="UniProtKB-KW"/>
</dbReference>
<dbReference type="RefSeq" id="WP_100677116.1">
    <property type="nucleotide sequence ID" value="NZ_NIPO01000001.1"/>
</dbReference>
<organism evidence="14 15">
    <name type="scientific">Avrilella dinanensis</name>
    <dbReference type="NCBI Taxonomy" id="2008672"/>
    <lineage>
        <taxon>Bacteria</taxon>
        <taxon>Pseudomonadati</taxon>
        <taxon>Bacteroidota</taxon>
        <taxon>Flavobacteriia</taxon>
        <taxon>Flavobacteriales</taxon>
        <taxon>Flavobacteriaceae</taxon>
        <taxon>Avrilella</taxon>
    </lineage>
</organism>
<gene>
    <name evidence="11 14" type="primary">rnc</name>
    <name evidence="14" type="ORF">CDL10_02720</name>
</gene>
<evidence type="ECO:0000256" key="3">
    <source>
        <dbReference type="ARBA" id="ARBA00022664"/>
    </source>
</evidence>
<reference evidence="14 15" key="1">
    <citation type="submission" date="2017-06" db="EMBL/GenBank/DDBJ databases">
        <title>Description of Avrilella dinanensis gen. nov. sp. nov.</title>
        <authorList>
            <person name="Leyer C."/>
            <person name="Sassi M."/>
            <person name="Minet J."/>
            <person name="Kayal S."/>
            <person name="Cattoir V."/>
        </authorList>
    </citation>
    <scope>NUCLEOTIDE SEQUENCE [LARGE SCALE GENOMIC DNA]</scope>
    <source>
        <strain evidence="14 15">UR159</strain>
    </source>
</reference>
<dbReference type="InterPro" id="IPR036389">
    <property type="entry name" value="RNase_III_sf"/>
</dbReference>
<keyword evidence="11" id="KW-0699">rRNA-binding</keyword>
<dbReference type="EMBL" id="NIPO01000001">
    <property type="protein sequence ID" value="PJR03548.1"/>
    <property type="molecule type" value="Genomic_DNA"/>
</dbReference>
<dbReference type="GO" id="GO:0006397">
    <property type="term" value="P:mRNA processing"/>
    <property type="evidence" value="ECO:0007669"/>
    <property type="project" value="UniProtKB-UniRule"/>
</dbReference>
<dbReference type="GO" id="GO:0004525">
    <property type="term" value="F:ribonuclease III activity"/>
    <property type="evidence" value="ECO:0007669"/>
    <property type="project" value="UniProtKB-UniRule"/>
</dbReference>
<evidence type="ECO:0000256" key="8">
    <source>
        <dbReference type="ARBA" id="ARBA00022842"/>
    </source>
</evidence>
<keyword evidence="9 11" id="KW-0694">RNA-binding</keyword>
<dbReference type="SMART" id="SM00358">
    <property type="entry name" value="DSRM"/>
    <property type="match status" value="1"/>
</dbReference>
<dbReference type="GO" id="GO:0046872">
    <property type="term" value="F:metal ion binding"/>
    <property type="evidence" value="ECO:0007669"/>
    <property type="project" value="UniProtKB-KW"/>
</dbReference>
<dbReference type="PROSITE" id="PS50137">
    <property type="entry name" value="DS_RBD"/>
    <property type="match status" value="1"/>
</dbReference>
<dbReference type="GO" id="GO:0005737">
    <property type="term" value="C:cytoplasm"/>
    <property type="evidence" value="ECO:0007669"/>
    <property type="project" value="UniProtKB-SubCell"/>
</dbReference>
<keyword evidence="11" id="KW-0819">tRNA processing</keyword>
<dbReference type="EC" id="3.1.26.3" evidence="11"/>
<feature type="binding site" evidence="11">
    <location>
        <position position="132"/>
    </location>
    <ligand>
        <name>Mg(2+)</name>
        <dbReference type="ChEBI" id="CHEBI:18420"/>
    </ligand>
</feature>
<evidence type="ECO:0000256" key="2">
    <source>
        <dbReference type="ARBA" id="ARBA00010183"/>
    </source>
</evidence>
<dbReference type="GO" id="GO:0019843">
    <property type="term" value="F:rRNA binding"/>
    <property type="evidence" value="ECO:0007669"/>
    <property type="project" value="UniProtKB-KW"/>
</dbReference>